<evidence type="ECO:0000259" key="1">
    <source>
        <dbReference type="Pfam" id="PF01796"/>
    </source>
</evidence>
<evidence type="ECO:0000259" key="2">
    <source>
        <dbReference type="Pfam" id="PF12172"/>
    </source>
</evidence>
<dbReference type="InterPro" id="IPR022002">
    <property type="entry name" value="ChsH2_Znr"/>
</dbReference>
<dbReference type="Pfam" id="PF12172">
    <property type="entry name" value="zf-ChsH2"/>
    <property type="match status" value="1"/>
</dbReference>
<feature type="domain" description="ChsH2 C-terminal OB-fold" evidence="1">
    <location>
        <begin position="50"/>
        <end position="111"/>
    </location>
</feature>
<dbReference type="InterPro" id="IPR002878">
    <property type="entry name" value="ChsH2_C"/>
</dbReference>
<dbReference type="InterPro" id="IPR052513">
    <property type="entry name" value="Thioester_dehydratase-like"/>
</dbReference>
<keyword evidence="4" id="KW-1185">Reference proteome</keyword>
<feature type="domain" description="ChsH2 rubredoxin-like zinc ribbon" evidence="2">
    <location>
        <begin position="19"/>
        <end position="47"/>
    </location>
</feature>
<protein>
    <submittedName>
        <fullName evidence="3">Uncharacterized OB-fold protein, contains Zn-ribbon domain</fullName>
    </submittedName>
</protein>
<dbReference type="PANTHER" id="PTHR34075">
    <property type="entry name" value="BLR3430 PROTEIN"/>
    <property type="match status" value="1"/>
</dbReference>
<dbReference type="RefSeq" id="WP_089246443.1">
    <property type="nucleotide sequence ID" value="NZ_FZOW01000006.1"/>
</dbReference>
<dbReference type="EMBL" id="FZOW01000006">
    <property type="protein sequence ID" value="SNS87223.1"/>
    <property type="molecule type" value="Genomic_DNA"/>
</dbReference>
<name>A0A239I2F7_9NOCA</name>
<gene>
    <name evidence="3" type="ORF">SAMN05421642_106152</name>
</gene>
<dbReference type="Proteomes" id="UP000198327">
    <property type="component" value="Unassembled WGS sequence"/>
</dbReference>
<organism evidence="3 4">
    <name type="scientific">Rhodococcoides kyotonense</name>
    <dbReference type="NCBI Taxonomy" id="398843"/>
    <lineage>
        <taxon>Bacteria</taxon>
        <taxon>Bacillati</taxon>
        <taxon>Actinomycetota</taxon>
        <taxon>Actinomycetes</taxon>
        <taxon>Mycobacteriales</taxon>
        <taxon>Nocardiaceae</taxon>
        <taxon>Rhodococcoides</taxon>
    </lineage>
</organism>
<dbReference type="Pfam" id="PF01796">
    <property type="entry name" value="OB_ChsH2_C"/>
    <property type="match status" value="1"/>
</dbReference>
<evidence type="ECO:0000313" key="4">
    <source>
        <dbReference type="Proteomes" id="UP000198327"/>
    </source>
</evidence>
<evidence type="ECO:0000313" key="3">
    <source>
        <dbReference type="EMBL" id="SNS87223.1"/>
    </source>
</evidence>
<reference evidence="4" key="1">
    <citation type="submission" date="2017-06" db="EMBL/GenBank/DDBJ databases">
        <authorList>
            <person name="Varghese N."/>
            <person name="Submissions S."/>
        </authorList>
    </citation>
    <scope>NUCLEOTIDE SEQUENCE [LARGE SCALE GENOMIC DNA]</scope>
    <source>
        <strain evidence="4">JCM 23211</strain>
    </source>
</reference>
<accession>A0A239I2F7</accession>
<dbReference type="SUPFAM" id="SSF50249">
    <property type="entry name" value="Nucleic acid-binding proteins"/>
    <property type="match status" value="1"/>
</dbReference>
<dbReference type="OrthoDB" id="4714412at2"/>
<proteinExistence type="predicted"/>
<dbReference type="InterPro" id="IPR012340">
    <property type="entry name" value="NA-bd_OB-fold"/>
</dbReference>
<sequence length="128" mass="13642">MDRPVIDASLFASLEPPLLVGSRCVGCDVVVFPATTRCPACAADTVERLALPGRGTVWTWTTQSFTPKPPYETPESGFEAFAVGYVDLGSVLVESRLEGAVAIGDDVELVLTEIGCTELGFAFRKVES</sequence>
<dbReference type="AlphaFoldDB" id="A0A239I2F7"/>
<dbReference type="PANTHER" id="PTHR34075:SF5">
    <property type="entry name" value="BLR3430 PROTEIN"/>
    <property type="match status" value="1"/>
</dbReference>